<dbReference type="EMBL" id="JANQDX010000001">
    <property type="protein sequence ID" value="KAL0928578.1"/>
    <property type="molecule type" value="Genomic_DNA"/>
</dbReference>
<dbReference type="InterPro" id="IPR058936">
    <property type="entry name" value="At4g15545-like"/>
</dbReference>
<feature type="region of interest" description="Disordered" evidence="2">
    <location>
        <begin position="268"/>
        <end position="289"/>
    </location>
</feature>
<feature type="region of interest" description="Disordered" evidence="2">
    <location>
        <begin position="210"/>
        <end position="230"/>
    </location>
</feature>
<comment type="caution">
    <text evidence="4">The sequence shown here is derived from an EMBL/GenBank/DDBJ whole genome shotgun (WGS) entry which is preliminary data.</text>
</comment>
<protein>
    <recommendedName>
        <fullName evidence="3">At4g15545-like C-terminal domain-containing protein</fullName>
    </recommendedName>
</protein>
<dbReference type="InterPro" id="IPR058935">
    <property type="entry name" value="At4g15545-like_C"/>
</dbReference>
<feature type="coiled-coil region" evidence="1">
    <location>
        <begin position="82"/>
        <end position="123"/>
    </location>
</feature>
<keyword evidence="1" id="KW-0175">Coiled coil</keyword>
<feature type="compositionally biased region" description="Polar residues" evidence="2">
    <location>
        <begin position="145"/>
        <end position="160"/>
    </location>
</feature>
<feature type="compositionally biased region" description="Polar residues" evidence="2">
    <location>
        <begin position="173"/>
        <end position="187"/>
    </location>
</feature>
<name>A0ABD0VVF1_DENTH</name>
<evidence type="ECO:0000256" key="1">
    <source>
        <dbReference type="SAM" id="Coils"/>
    </source>
</evidence>
<dbReference type="Pfam" id="PF25972">
    <property type="entry name" value="At4g15545_C"/>
    <property type="match status" value="1"/>
</dbReference>
<dbReference type="PANTHER" id="PTHR47383:SF3">
    <property type="entry name" value="WAT1-RELATED PROTEIN"/>
    <property type="match status" value="1"/>
</dbReference>
<sequence>MPEDEEQLQHPTNGDGTAIGFNLPESLIAVLPSDPFEQLDLARKITSIALATRLAKLEDEIDGLSRTVSDRDDLIANLRAHIESLDSTLGELSGQLNRTQEEKETLLKENATLSDTVKKLNRDVSKLEVFKKTLMQSLKEEDESSQVGASRMAQMQISEASSSPSPSHLGEVDSSNPHPKSFSTSETGYGISNDGDYSYVDASKHGALRGFDLPSHGGTPRLTPPGSPPKITVELTSKRLSRPISPRRHSISVTSTRNMVDDRSGMFSSMPSTQHSSITSPFDTGAQTGRTRVDGKEFFRQVRNRLSSEQFSAFLANVKELNSHNQTRGETLRKADEIFGPDNKDLYTIFEGLITRNLH</sequence>
<keyword evidence="5" id="KW-1185">Reference proteome</keyword>
<accession>A0ABD0VVF1</accession>
<evidence type="ECO:0000256" key="2">
    <source>
        <dbReference type="SAM" id="MobiDB-lite"/>
    </source>
</evidence>
<evidence type="ECO:0000259" key="3">
    <source>
        <dbReference type="Pfam" id="PF25972"/>
    </source>
</evidence>
<organism evidence="4 5">
    <name type="scientific">Dendrobium thyrsiflorum</name>
    <name type="common">Pinecone-like raceme dendrobium</name>
    <name type="synonym">Orchid</name>
    <dbReference type="NCBI Taxonomy" id="117978"/>
    <lineage>
        <taxon>Eukaryota</taxon>
        <taxon>Viridiplantae</taxon>
        <taxon>Streptophyta</taxon>
        <taxon>Embryophyta</taxon>
        <taxon>Tracheophyta</taxon>
        <taxon>Spermatophyta</taxon>
        <taxon>Magnoliopsida</taxon>
        <taxon>Liliopsida</taxon>
        <taxon>Asparagales</taxon>
        <taxon>Orchidaceae</taxon>
        <taxon>Epidendroideae</taxon>
        <taxon>Malaxideae</taxon>
        <taxon>Dendrobiinae</taxon>
        <taxon>Dendrobium</taxon>
    </lineage>
</organism>
<dbReference type="AlphaFoldDB" id="A0ABD0VVF1"/>
<feature type="domain" description="At4g15545-like C-terminal" evidence="3">
    <location>
        <begin position="292"/>
        <end position="357"/>
    </location>
</feature>
<reference evidence="4 5" key="1">
    <citation type="journal article" date="2024" name="Plant Biotechnol. J.">
        <title>Dendrobium thyrsiflorum genome and its molecular insights into genes involved in important horticultural traits.</title>
        <authorList>
            <person name="Chen B."/>
            <person name="Wang J.Y."/>
            <person name="Zheng P.J."/>
            <person name="Li K.L."/>
            <person name="Liang Y.M."/>
            <person name="Chen X.F."/>
            <person name="Zhang C."/>
            <person name="Zhao X."/>
            <person name="He X."/>
            <person name="Zhang G.Q."/>
            <person name="Liu Z.J."/>
            <person name="Xu Q."/>
        </authorList>
    </citation>
    <scope>NUCLEOTIDE SEQUENCE [LARGE SCALE GENOMIC DNA]</scope>
    <source>
        <strain evidence="4">GZMU011</strain>
    </source>
</reference>
<feature type="region of interest" description="Disordered" evidence="2">
    <location>
        <begin position="137"/>
        <end position="189"/>
    </location>
</feature>
<gene>
    <name evidence="4" type="ORF">M5K25_000475</name>
</gene>
<dbReference type="PANTHER" id="PTHR47383">
    <property type="entry name" value="OS03G0659800 PROTEIN"/>
    <property type="match status" value="1"/>
</dbReference>
<evidence type="ECO:0000313" key="5">
    <source>
        <dbReference type="Proteomes" id="UP001552299"/>
    </source>
</evidence>
<evidence type="ECO:0000313" key="4">
    <source>
        <dbReference type="EMBL" id="KAL0928578.1"/>
    </source>
</evidence>
<dbReference type="Proteomes" id="UP001552299">
    <property type="component" value="Unassembled WGS sequence"/>
</dbReference>
<proteinExistence type="predicted"/>